<name>A0A0F6AQX2_BRUA1</name>
<evidence type="ECO:0000313" key="1">
    <source>
        <dbReference type="EMBL" id="ACD72546.1"/>
    </source>
</evidence>
<proteinExistence type="predicted"/>
<dbReference type="Proteomes" id="UP000002565">
    <property type="component" value="Chromosome 1"/>
</dbReference>
<dbReference type="AlphaFoldDB" id="A0A0F6AQX2"/>
<dbReference type="EMBL" id="CP000887">
    <property type="protein sequence ID" value="ACD72546.1"/>
    <property type="molecule type" value="Genomic_DNA"/>
</dbReference>
<dbReference type="HOGENOM" id="CLU_2599169_0_0_5"/>
<accession>A0A0F6AQX2</accession>
<evidence type="ECO:0000313" key="2">
    <source>
        <dbReference type="Proteomes" id="UP000002565"/>
    </source>
</evidence>
<sequence>MAQTIGLFQMPRLEELAISNLYRQPAQARPAPHVPNWSARTHVAQRITIECNLTHTLALARVLFEKKYDCRGSHCDHHG</sequence>
<gene>
    <name evidence="1" type="ordered locus">BAbS19_I10390</name>
</gene>
<dbReference type="KEGG" id="bmc:BAbS19_I10390"/>
<organism evidence="1 2">
    <name type="scientific">Brucella abortus (strain S19)</name>
    <dbReference type="NCBI Taxonomy" id="430066"/>
    <lineage>
        <taxon>Bacteria</taxon>
        <taxon>Pseudomonadati</taxon>
        <taxon>Pseudomonadota</taxon>
        <taxon>Alphaproteobacteria</taxon>
        <taxon>Hyphomicrobiales</taxon>
        <taxon>Brucellaceae</taxon>
        <taxon>Brucella/Ochrobactrum group</taxon>
        <taxon>Brucella</taxon>
    </lineage>
</organism>
<reference evidence="1 2" key="1">
    <citation type="journal article" date="2008" name="PLoS ONE">
        <title>Genome sequence of Brucella abortus vaccine strain S19 compared to virulent strains yields candidate virulence genes.</title>
        <authorList>
            <person name="Crasta O.R."/>
            <person name="Folkerts O."/>
            <person name="Fei Z."/>
            <person name="Mane S.P."/>
            <person name="Evans C."/>
            <person name="Martino-Catt S."/>
            <person name="Bricker B."/>
            <person name="Yu G."/>
            <person name="Du L."/>
            <person name="Sobral B.W."/>
        </authorList>
    </citation>
    <scope>NUCLEOTIDE SEQUENCE [LARGE SCALE GENOMIC DNA]</scope>
    <source>
        <strain evidence="1 2">S19</strain>
    </source>
</reference>
<protein>
    <submittedName>
        <fullName evidence="1">Uncharacterized protein</fullName>
    </submittedName>
</protein>